<evidence type="ECO:0000313" key="3">
    <source>
        <dbReference type="Proteomes" id="UP000217301"/>
    </source>
</evidence>
<organism evidence="2 4">
    <name type="scientific">Capnocytophaga sputigena</name>
    <dbReference type="NCBI Taxonomy" id="1019"/>
    <lineage>
        <taxon>Bacteria</taxon>
        <taxon>Pseudomonadati</taxon>
        <taxon>Bacteroidota</taxon>
        <taxon>Flavobacteriia</taxon>
        <taxon>Flavobacteriales</taxon>
        <taxon>Flavobacteriaceae</taxon>
        <taxon>Capnocytophaga</taxon>
    </lineage>
</organism>
<dbReference type="SUPFAM" id="SSF52141">
    <property type="entry name" value="Uracil-DNA glycosylase-like"/>
    <property type="match status" value="1"/>
</dbReference>
<gene>
    <name evidence="1" type="ORF">CGC55_04780</name>
    <name evidence="2" type="ORF">NCTC11653_01086</name>
</gene>
<reference evidence="3" key="2">
    <citation type="submission" date="2017-06" db="EMBL/GenBank/DDBJ databases">
        <title>Capnocytophaga spp. assemblies.</title>
        <authorList>
            <person name="Gulvik C.A."/>
        </authorList>
    </citation>
    <scope>NUCLEOTIDE SEQUENCE [LARGE SCALE GENOMIC DNA]</scope>
    <source>
        <strain evidence="3">KC1668</strain>
    </source>
</reference>
<dbReference type="Gene3D" id="3.40.470.10">
    <property type="entry name" value="Uracil-DNA glycosylase-like domain"/>
    <property type="match status" value="1"/>
</dbReference>
<accession>A0AAX2IAL7</accession>
<dbReference type="AlphaFoldDB" id="A0AAX2IAL7"/>
<protein>
    <submittedName>
        <fullName evidence="2">Uracil DNA glycosylase superfamily</fullName>
    </submittedName>
    <submittedName>
        <fullName evidence="1">Uracil-DNA glycosylase</fullName>
    </submittedName>
</protein>
<name>A0AAX2IAL7_CAPSP</name>
<evidence type="ECO:0000313" key="1">
    <source>
        <dbReference type="EMBL" id="ATA83866.1"/>
    </source>
</evidence>
<evidence type="ECO:0000313" key="2">
    <source>
        <dbReference type="EMBL" id="SQA75189.1"/>
    </source>
</evidence>
<evidence type="ECO:0000313" key="4">
    <source>
        <dbReference type="Proteomes" id="UP000249902"/>
    </source>
</evidence>
<proteinExistence type="predicted"/>
<dbReference type="EMBL" id="CP022385">
    <property type="protein sequence ID" value="ATA83866.1"/>
    <property type="molecule type" value="Genomic_DNA"/>
</dbReference>
<dbReference type="RefSeq" id="WP_002677611.1">
    <property type="nucleotide sequence ID" value="NZ_CP022385.1"/>
</dbReference>
<reference evidence="1" key="1">
    <citation type="journal article" date="2017" name="Genome Announc.">
        <title>Twelve Complete Reference Genomes of Clinical Isolates in the Capnocytophaga Genus.</title>
        <authorList>
            <person name="Villarma A."/>
            <person name="Gulvik C.A."/>
            <person name="Rowe L.A."/>
            <person name="Sheth M."/>
            <person name="Juieng P."/>
            <person name="Nicholson A.C."/>
            <person name="Loparev V.N."/>
            <person name="McQuiston J.R."/>
        </authorList>
    </citation>
    <scope>NUCLEOTIDE SEQUENCE</scope>
    <source>
        <strain evidence="1">KC1668</strain>
    </source>
</reference>
<dbReference type="Proteomes" id="UP000217301">
    <property type="component" value="Chromosome"/>
</dbReference>
<dbReference type="KEGG" id="cspu:CGC55_04780"/>
<dbReference type="EMBL" id="UAVP01000007">
    <property type="protein sequence ID" value="SQA75189.1"/>
    <property type="molecule type" value="Genomic_DNA"/>
</dbReference>
<dbReference type="Proteomes" id="UP000249902">
    <property type="component" value="Unassembled WGS sequence"/>
</dbReference>
<reference evidence="2 4" key="3">
    <citation type="submission" date="2018-06" db="EMBL/GenBank/DDBJ databases">
        <authorList>
            <consortium name="Pathogen Informatics"/>
            <person name="Doyle S."/>
        </authorList>
    </citation>
    <scope>NUCLEOTIDE SEQUENCE [LARGE SCALE GENOMIC DNA]</scope>
    <source>
        <strain evidence="2 4">NCTC11653</strain>
    </source>
</reference>
<keyword evidence="3" id="KW-1185">Reference proteome</keyword>
<dbReference type="InterPro" id="IPR036895">
    <property type="entry name" value="Uracil-DNA_glycosylase-like_sf"/>
</dbReference>
<sequence>MSKFTPELEQWAAEVIEKITPFAEQIDLAYYPLQTEAKMNPKLLIIGLNPRAVDEKEARLESQKNNSIWEFKDGKMSTERLLKGNPCYSEKDTWTVIEGIENIDFVKRSIESGNYCFMNYIFFSTKDENALKSLKEFKSIEETCVALTEKFIEIINPKQIIVLGVTASDKLVTNKKTILQGNNAKLVVEGNISGRKAFAIFHPSRLKSYLDKNIINKRLGELLEGKEVTPINLDNKINIQNVLSALKEQGFEFTKLPKGEYYKFITKGLNNDELDFRIDLQDKIPYIAFRSSNQKDFLNLNAKDFYLEHFPKAETTPHWIGRKNLYVYSENNVEQEVISDLLSLLNAIKAQQ</sequence>